<feature type="compositionally biased region" description="Pro residues" evidence="1">
    <location>
        <begin position="423"/>
        <end position="437"/>
    </location>
</feature>
<sequence length="626" mass="66727">MKAYQRATPTPVALDAATQSYLNYTLEAIRVCQLDARQRSTLVDSLATQRLLGDPATTPSHTGHLNLYLRACDALAIPPFPITTVKVILRLLATLPGARARKIVQAFPTQYKVANLRIPESAQDYMAAFQFIHKRTNDGLPGWPAGAEISRSEWSSCAAEIRWISDCAPAFPHFGYGISVELASGLPRLRAQAGAPALQQRAFSVAQAWLAKLPDSNKFAGIITRHGDFLKPLDVPLFPVTTEKLALDLVRRVNLPSAVEIYNTTRTVKDDLFRGFWSQKDVDEALDVLCGLGNITRFMWPSVPLLTKHHPHLVAIRLAAPVIEEGTSKQLPLPLRRPSSTAAPPTGKRTVSAGQPRSSEATSRFGSFPARPHSSHGMRADPSPSAPPPTAAPRPPTRPSSSQTIRTAPPPSSSASALVAAPTPSPAPAPAPAPTPAPAAQNFEAAYAALFGLDQPAEAEEPTASPTEPTRSVAVLPTPITSPPLRRVVSLPVPTTTSSSPTHLFPPTAALLSARPPSTTSTSSTNTALREGLKEAFSGPLPTLIPSKRAMSDHSALPNDSTAVALSKAKKQKTEVEAQAVVLEFCTTFANVFGGEGEVGMGEKKSLEEAVGELRSVMEGIEWIKG</sequence>
<proteinExistence type="predicted"/>
<dbReference type="Proteomes" id="UP000193467">
    <property type="component" value="Unassembled WGS sequence"/>
</dbReference>
<dbReference type="EMBL" id="MCGR01000020">
    <property type="protein sequence ID" value="ORY82989.1"/>
    <property type="molecule type" value="Genomic_DNA"/>
</dbReference>
<comment type="caution">
    <text evidence="2">The sequence shown here is derived from an EMBL/GenBank/DDBJ whole genome shotgun (WGS) entry which is preliminary data.</text>
</comment>
<keyword evidence="3" id="KW-1185">Reference proteome</keyword>
<name>A0A1Y2FGE6_9BASI</name>
<reference evidence="2 3" key="1">
    <citation type="submission" date="2016-07" db="EMBL/GenBank/DDBJ databases">
        <title>Pervasive Adenine N6-methylation of Active Genes in Fungi.</title>
        <authorList>
            <consortium name="DOE Joint Genome Institute"/>
            <person name="Mondo S.J."/>
            <person name="Dannebaum R.O."/>
            <person name="Kuo R.C."/>
            <person name="Labutti K."/>
            <person name="Haridas S."/>
            <person name="Kuo A."/>
            <person name="Salamov A."/>
            <person name="Ahrendt S.R."/>
            <person name="Lipzen A."/>
            <person name="Sullivan W."/>
            <person name="Andreopoulos W.B."/>
            <person name="Clum A."/>
            <person name="Lindquist E."/>
            <person name="Daum C."/>
            <person name="Ramamoorthy G.K."/>
            <person name="Gryganskyi A."/>
            <person name="Culley D."/>
            <person name="Magnuson J.K."/>
            <person name="James T.Y."/>
            <person name="O'Malley M.A."/>
            <person name="Stajich J.E."/>
            <person name="Spatafora J.W."/>
            <person name="Visel A."/>
            <person name="Grigoriev I.V."/>
        </authorList>
    </citation>
    <scope>NUCLEOTIDE SEQUENCE [LARGE SCALE GENOMIC DNA]</scope>
    <source>
        <strain evidence="2 3">62-1032</strain>
    </source>
</reference>
<dbReference type="STRING" id="106004.A0A1Y2FGE6"/>
<evidence type="ECO:0000256" key="1">
    <source>
        <dbReference type="SAM" id="MobiDB-lite"/>
    </source>
</evidence>
<feature type="compositionally biased region" description="Low complexity" evidence="1">
    <location>
        <begin position="492"/>
        <end position="508"/>
    </location>
</feature>
<evidence type="ECO:0000313" key="2">
    <source>
        <dbReference type="EMBL" id="ORY82989.1"/>
    </source>
</evidence>
<protein>
    <submittedName>
        <fullName evidence="2">Uncharacterized protein</fullName>
    </submittedName>
</protein>
<feature type="region of interest" description="Disordered" evidence="1">
    <location>
        <begin position="329"/>
        <end position="438"/>
    </location>
</feature>
<evidence type="ECO:0000313" key="3">
    <source>
        <dbReference type="Proteomes" id="UP000193467"/>
    </source>
</evidence>
<organism evidence="2 3">
    <name type="scientific">Leucosporidium creatinivorum</name>
    <dbReference type="NCBI Taxonomy" id="106004"/>
    <lineage>
        <taxon>Eukaryota</taxon>
        <taxon>Fungi</taxon>
        <taxon>Dikarya</taxon>
        <taxon>Basidiomycota</taxon>
        <taxon>Pucciniomycotina</taxon>
        <taxon>Microbotryomycetes</taxon>
        <taxon>Leucosporidiales</taxon>
        <taxon>Leucosporidium</taxon>
    </lineage>
</organism>
<accession>A0A1Y2FGE6</accession>
<feature type="region of interest" description="Disordered" evidence="1">
    <location>
        <begin position="458"/>
        <end position="479"/>
    </location>
</feature>
<feature type="compositionally biased region" description="Low complexity" evidence="1">
    <location>
        <begin position="413"/>
        <end position="422"/>
    </location>
</feature>
<feature type="compositionally biased region" description="Polar residues" evidence="1">
    <location>
        <begin position="352"/>
        <end position="365"/>
    </location>
</feature>
<feature type="compositionally biased region" description="Pro residues" evidence="1">
    <location>
        <begin position="384"/>
        <end position="398"/>
    </location>
</feature>
<feature type="region of interest" description="Disordered" evidence="1">
    <location>
        <begin position="492"/>
        <end position="527"/>
    </location>
</feature>
<dbReference type="InParanoid" id="A0A1Y2FGE6"/>
<gene>
    <name evidence="2" type="ORF">BCR35DRAFT_352140</name>
</gene>
<dbReference type="AlphaFoldDB" id="A0A1Y2FGE6"/>